<sequence length="159" mass="18229">MKEVKTPKKPLAYYYGIVLIVLIVFNLVVTPILMEHQVKETDYGTFMSMIEKKNIGEVEVEDNQIIFTDKDQKNIYKTGLMNDPNLTDRLYGCGAVFAKDIDKQMSPIISFLLTGDFAIDPFYRTGKLYGEETDGACRRKKFDGFWNGKKQCEDLCAIQ</sequence>
<comment type="caution">
    <text evidence="5">The sequence shown here is derived from an EMBL/GenBank/DDBJ whole genome shotgun (WGS) entry which is preliminary data.</text>
</comment>
<name>K1U1G6_9ZZZZ</name>
<gene>
    <name evidence="5" type="ORF">LEA_02844</name>
</gene>
<keyword evidence="1 5" id="KW-0645">Protease</keyword>
<evidence type="ECO:0000256" key="2">
    <source>
        <dbReference type="ARBA" id="ARBA00022801"/>
    </source>
</evidence>
<accession>K1U1G6</accession>
<keyword evidence="3" id="KW-0472">Membrane</keyword>
<dbReference type="GO" id="GO:0006508">
    <property type="term" value="P:proteolysis"/>
    <property type="evidence" value="ECO:0007669"/>
    <property type="project" value="UniProtKB-KW"/>
</dbReference>
<dbReference type="GO" id="GO:0016020">
    <property type="term" value="C:membrane"/>
    <property type="evidence" value="ECO:0007669"/>
    <property type="project" value="InterPro"/>
</dbReference>
<dbReference type="GO" id="GO:0004176">
    <property type="term" value="F:ATP-dependent peptidase activity"/>
    <property type="evidence" value="ECO:0007669"/>
    <property type="project" value="InterPro"/>
</dbReference>
<dbReference type="GO" id="GO:0005524">
    <property type="term" value="F:ATP binding"/>
    <property type="evidence" value="ECO:0007669"/>
    <property type="project" value="InterPro"/>
</dbReference>
<keyword evidence="3" id="KW-0812">Transmembrane</keyword>
<dbReference type="GO" id="GO:0004222">
    <property type="term" value="F:metalloendopeptidase activity"/>
    <property type="evidence" value="ECO:0007669"/>
    <property type="project" value="InterPro"/>
</dbReference>
<dbReference type="Gene3D" id="3.30.720.210">
    <property type="match status" value="1"/>
</dbReference>
<evidence type="ECO:0000256" key="3">
    <source>
        <dbReference type="SAM" id="Phobius"/>
    </source>
</evidence>
<proteinExistence type="predicted"/>
<feature type="transmembrane region" description="Helical" evidence="3">
    <location>
        <begin position="12"/>
        <end position="34"/>
    </location>
</feature>
<evidence type="ECO:0000313" key="5">
    <source>
        <dbReference type="EMBL" id="EKC79057.1"/>
    </source>
</evidence>
<dbReference type="Pfam" id="PF06480">
    <property type="entry name" value="FtsH_ext"/>
    <property type="match status" value="1"/>
</dbReference>
<keyword evidence="2" id="KW-0378">Hydrolase</keyword>
<dbReference type="AlphaFoldDB" id="K1U1G6"/>
<dbReference type="EMBL" id="AJWY01001917">
    <property type="protein sequence ID" value="EKC79057.1"/>
    <property type="molecule type" value="Genomic_DNA"/>
</dbReference>
<feature type="domain" description="Peptidase M41 FtsH extracellular" evidence="4">
    <location>
        <begin position="13"/>
        <end position="90"/>
    </location>
</feature>
<keyword evidence="5" id="KW-0482">Metalloprotease</keyword>
<dbReference type="GO" id="GO:0008270">
    <property type="term" value="F:zinc ion binding"/>
    <property type="evidence" value="ECO:0007669"/>
    <property type="project" value="InterPro"/>
</dbReference>
<evidence type="ECO:0000256" key="1">
    <source>
        <dbReference type="ARBA" id="ARBA00022670"/>
    </source>
</evidence>
<reference evidence="5" key="1">
    <citation type="journal article" date="2013" name="Environ. Microbiol.">
        <title>Microbiota from the distal guts of lean and obese adolescents exhibit partial functional redundancy besides clear differences in community structure.</title>
        <authorList>
            <person name="Ferrer M."/>
            <person name="Ruiz A."/>
            <person name="Lanza F."/>
            <person name="Haange S.B."/>
            <person name="Oberbach A."/>
            <person name="Till H."/>
            <person name="Bargiela R."/>
            <person name="Campoy C."/>
            <person name="Segura M.T."/>
            <person name="Richter M."/>
            <person name="von Bergen M."/>
            <person name="Seifert J."/>
            <person name="Suarez A."/>
        </authorList>
    </citation>
    <scope>NUCLEOTIDE SEQUENCE</scope>
</reference>
<organism evidence="5">
    <name type="scientific">human gut metagenome</name>
    <dbReference type="NCBI Taxonomy" id="408170"/>
    <lineage>
        <taxon>unclassified sequences</taxon>
        <taxon>metagenomes</taxon>
        <taxon>organismal metagenomes</taxon>
    </lineage>
</organism>
<evidence type="ECO:0000259" key="4">
    <source>
        <dbReference type="Pfam" id="PF06480"/>
    </source>
</evidence>
<protein>
    <submittedName>
        <fullName evidence="5">ATP-dependent metalloprotease FtsH</fullName>
    </submittedName>
</protein>
<keyword evidence="3" id="KW-1133">Transmembrane helix</keyword>
<dbReference type="InterPro" id="IPR011546">
    <property type="entry name" value="Pept_M41_FtsH_extracell"/>
</dbReference>